<dbReference type="Gene3D" id="1.20.1280.50">
    <property type="match status" value="1"/>
</dbReference>
<accession>A0A484L5Z8</accession>
<dbReference type="EMBL" id="OOIL02001079">
    <property type="protein sequence ID" value="VFQ71759.1"/>
    <property type="molecule type" value="Genomic_DNA"/>
</dbReference>
<dbReference type="AlphaFoldDB" id="A0A484L5Z8"/>
<evidence type="ECO:0000313" key="2">
    <source>
        <dbReference type="EMBL" id="VFQ71759.1"/>
    </source>
</evidence>
<feature type="domain" description="F-box" evidence="1">
    <location>
        <begin position="1"/>
        <end position="49"/>
    </location>
</feature>
<dbReference type="InterPro" id="IPR001810">
    <property type="entry name" value="F-box_dom"/>
</dbReference>
<dbReference type="InterPro" id="IPR013187">
    <property type="entry name" value="F-box-assoc_dom_typ3"/>
</dbReference>
<dbReference type="Pfam" id="PF08268">
    <property type="entry name" value="FBA_3"/>
    <property type="match status" value="1"/>
</dbReference>
<gene>
    <name evidence="2" type="ORF">CCAM_LOCUS13535</name>
</gene>
<dbReference type="PANTHER" id="PTHR31672">
    <property type="entry name" value="BNACNNG10540D PROTEIN"/>
    <property type="match status" value="1"/>
</dbReference>
<dbReference type="NCBIfam" id="TIGR01640">
    <property type="entry name" value="F_box_assoc_1"/>
    <property type="match status" value="1"/>
</dbReference>
<dbReference type="Proteomes" id="UP000595140">
    <property type="component" value="Unassembled WGS sequence"/>
</dbReference>
<keyword evidence="3" id="KW-1185">Reference proteome</keyword>
<organism evidence="2 3">
    <name type="scientific">Cuscuta campestris</name>
    <dbReference type="NCBI Taxonomy" id="132261"/>
    <lineage>
        <taxon>Eukaryota</taxon>
        <taxon>Viridiplantae</taxon>
        <taxon>Streptophyta</taxon>
        <taxon>Embryophyta</taxon>
        <taxon>Tracheophyta</taxon>
        <taxon>Spermatophyta</taxon>
        <taxon>Magnoliopsida</taxon>
        <taxon>eudicotyledons</taxon>
        <taxon>Gunneridae</taxon>
        <taxon>Pentapetalae</taxon>
        <taxon>asterids</taxon>
        <taxon>lamiids</taxon>
        <taxon>Solanales</taxon>
        <taxon>Convolvulaceae</taxon>
        <taxon>Cuscuteae</taxon>
        <taxon>Cuscuta</taxon>
        <taxon>Cuscuta subgen. Grammica</taxon>
        <taxon>Cuscuta sect. Cleistogrammica</taxon>
    </lineage>
</organism>
<dbReference type="CDD" id="cd22157">
    <property type="entry name" value="F-box_AtFBW1-like"/>
    <property type="match status" value="1"/>
</dbReference>
<dbReference type="InterPro" id="IPR017451">
    <property type="entry name" value="F-box-assoc_interact_dom"/>
</dbReference>
<protein>
    <recommendedName>
        <fullName evidence="1">F-box domain-containing protein</fullName>
    </recommendedName>
</protein>
<evidence type="ECO:0000259" key="1">
    <source>
        <dbReference type="PROSITE" id="PS50181"/>
    </source>
</evidence>
<dbReference type="OrthoDB" id="610337at2759"/>
<dbReference type="InterPro" id="IPR036047">
    <property type="entry name" value="F-box-like_dom_sf"/>
</dbReference>
<name>A0A484L5Z8_9ASTE</name>
<sequence>MSDYLPPEVVTLILSRLPVESAVKCTAVCKSWYALIKDPSFISTHLQQALLSLHHNDLLLLSFVRDGRVFCRLHRDDDATFGDYKQFRPLEFGFGFFVVGTCKGLICLAMDADPTWNNIILWNPSIHKHFTLPNPDLPYSKSHDSNLGFGFDSVSNDFKVLVFLHFRRRESVVIEVWLFSLNRLSWTRHREVMSPNESMFSPWDAVFAKGVLHCPALFWDSKKGHSSHMISAFDMSTERFYVMNFPETLANDMEYEMSLVQYEESIAVVRRRRRRRRRRNRYLDDRQFELWVMKEYGVSSSWTKVFHSIDENGAFVFGPDFIIDVFGVRKKGKVLLKVRREHEEGHNLATLDLNGQQLKHHVGIININFRDTFLGNFVESLVLLDIGKKDTMGAAV</sequence>
<dbReference type="PROSITE" id="PS50181">
    <property type="entry name" value="FBOX"/>
    <property type="match status" value="1"/>
</dbReference>
<evidence type="ECO:0000313" key="3">
    <source>
        <dbReference type="Proteomes" id="UP000595140"/>
    </source>
</evidence>
<dbReference type="SMART" id="SM00256">
    <property type="entry name" value="FBOX"/>
    <property type="match status" value="1"/>
</dbReference>
<reference evidence="2 3" key="1">
    <citation type="submission" date="2018-04" db="EMBL/GenBank/DDBJ databases">
        <authorList>
            <person name="Vogel A."/>
        </authorList>
    </citation>
    <scope>NUCLEOTIDE SEQUENCE [LARGE SCALE GENOMIC DNA]</scope>
</reference>
<dbReference type="InterPro" id="IPR050796">
    <property type="entry name" value="SCF_F-box_component"/>
</dbReference>
<dbReference type="Pfam" id="PF12937">
    <property type="entry name" value="F-box-like"/>
    <property type="match status" value="1"/>
</dbReference>
<dbReference type="PANTHER" id="PTHR31672:SF13">
    <property type="entry name" value="F-BOX PROTEIN CPR30-LIKE"/>
    <property type="match status" value="1"/>
</dbReference>
<proteinExistence type="predicted"/>
<dbReference type="SUPFAM" id="SSF81383">
    <property type="entry name" value="F-box domain"/>
    <property type="match status" value="1"/>
</dbReference>